<dbReference type="InterPro" id="IPR002690">
    <property type="entry name" value="Herpes_capsid_2"/>
</dbReference>
<dbReference type="GO" id="GO:0019028">
    <property type="term" value="C:viral capsid"/>
    <property type="evidence" value="ECO:0007669"/>
    <property type="project" value="UniProtKB-KW"/>
</dbReference>
<dbReference type="KEGG" id="vg:27912116"/>
<evidence type="ECO:0000256" key="2">
    <source>
        <dbReference type="ARBA" id="ARBA00022562"/>
    </source>
</evidence>
<evidence type="ECO:0000313" key="4">
    <source>
        <dbReference type="EMBL" id="ANC96571.1"/>
    </source>
</evidence>
<protein>
    <submittedName>
        <fullName evidence="4">Capsid triplex subunit 2</fullName>
    </submittedName>
</protein>
<dbReference type="Proteomes" id="UP000202843">
    <property type="component" value="Segment"/>
</dbReference>
<keyword evidence="1" id="KW-0167">Capsid protein</keyword>
<dbReference type="GeneID" id="27912116"/>
<name>A0A192XP53_9BETA</name>
<reference evidence="4 5" key="1">
    <citation type="journal article" date="2016" name="J. Virol.">
        <title>Complete Unique Genome Sequence, Expression Profile, and Salivary Gland Tissue Tropism of the Herpesvirus 7 Homolog in Pigtailed Macaques.</title>
        <authorList>
            <person name="Staheli J.P."/>
            <person name="Dyen M.R."/>
            <person name="Basom R."/>
            <person name="Fitzgibbon M."/>
            <person name="Barcy S."/>
        </authorList>
    </citation>
    <scope>NUCLEOTIDE SEQUENCE [LARGE SCALE GENOMIC DNA]</scope>
</reference>
<evidence type="ECO:0000256" key="3">
    <source>
        <dbReference type="ARBA" id="ARBA00022844"/>
    </source>
</evidence>
<accession>A0A192XP53</accession>
<sequence length="293" mass="33441">MDSVYCTFDQKLSLSDIGTLCKLANTVIPIYSHHHLIGNSNLGLYNVLSTTNDYVHLRDTLRTMVLTILQKVEGNQLVLIRPKIGQQYEIRNTGPFPLEKGDRLSLIPPLQNFSQKLLAFSDWELVLPLLIPTDIATEINIRMLCIGLISIHRKYEEIQTIIDELCYLQYRDVTIKLPDIINDGRSMFSMKTACISFSMIATMAPDLVQTYIERLSLEDHSMLLIKCQELLAKRTTNNQNIILNATEIKTELKKIKTVLTMINQINSLTQEKTFFIVSDVSADNRLATCIFKE</sequence>
<gene>
    <name evidence="4" type="primary">U56</name>
</gene>
<dbReference type="HAMAP" id="MF_04019">
    <property type="entry name" value="HSV_TRX2"/>
    <property type="match status" value="1"/>
</dbReference>
<dbReference type="EMBL" id="KU351741">
    <property type="protein sequence ID" value="ANC96571.1"/>
    <property type="molecule type" value="Genomic_DNA"/>
</dbReference>
<dbReference type="OrthoDB" id="8093at10239"/>
<evidence type="ECO:0000256" key="1">
    <source>
        <dbReference type="ARBA" id="ARBA00022561"/>
    </source>
</evidence>
<organism evidence="4 5">
    <name type="scientific">macacine betaherpesvirus 9</name>
    <dbReference type="NCBI Taxonomy" id="2560568"/>
    <lineage>
        <taxon>Viruses</taxon>
        <taxon>Duplodnaviria</taxon>
        <taxon>Heunggongvirae</taxon>
        <taxon>Peploviricota</taxon>
        <taxon>Herviviricetes</taxon>
        <taxon>Herpesvirales</taxon>
        <taxon>Orthoherpesviridae</taxon>
        <taxon>Betaherpesvirinae</taxon>
        <taxon>Roseolovirus</taxon>
        <taxon>Roseolovirus macacinebeta9</taxon>
    </lineage>
</organism>
<dbReference type="Pfam" id="PF01802">
    <property type="entry name" value="Herpes_V23"/>
    <property type="match status" value="1"/>
</dbReference>
<dbReference type="GO" id="GO:0005198">
    <property type="term" value="F:structural molecule activity"/>
    <property type="evidence" value="ECO:0007669"/>
    <property type="project" value="InterPro"/>
</dbReference>
<keyword evidence="3" id="KW-0946">Virion</keyword>
<evidence type="ECO:0000313" key="5">
    <source>
        <dbReference type="Proteomes" id="UP000202843"/>
    </source>
</evidence>
<proteinExistence type="inferred from homology"/>
<keyword evidence="2" id="KW-1048">Host nucleus</keyword>
<keyword evidence="5" id="KW-1185">Reference proteome</keyword>
<dbReference type="RefSeq" id="YP_009253963.1">
    <property type="nucleotide sequence ID" value="NC_030200.1"/>
</dbReference>